<feature type="transmembrane region" description="Helical" evidence="6">
    <location>
        <begin position="208"/>
        <end position="226"/>
    </location>
</feature>
<gene>
    <name evidence="8" type="ORF">OHK93_000258</name>
</gene>
<feature type="transmembrane region" description="Helical" evidence="6">
    <location>
        <begin position="160"/>
        <end position="182"/>
    </location>
</feature>
<dbReference type="AlphaFoldDB" id="A0AA43QI40"/>
<keyword evidence="2 6" id="KW-0812">Transmembrane</keyword>
<dbReference type="Pfam" id="PF20684">
    <property type="entry name" value="Fung_rhodopsin"/>
    <property type="match status" value="1"/>
</dbReference>
<comment type="caution">
    <text evidence="8">The sequence shown here is derived from an EMBL/GenBank/DDBJ whole genome shotgun (WGS) entry which is preliminary data.</text>
</comment>
<feature type="domain" description="Rhodopsin" evidence="7">
    <location>
        <begin position="19"/>
        <end position="224"/>
    </location>
</feature>
<evidence type="ECO:0000256" key="4">
    <source>
        <dbReference type="ARBA" id="ARBA00023136"/>
    </source>
</evidence>
<comment type="subcellular location">
    <subcellularLocation>
        <location evidence="1">Membrane</location>
        <topology evidence="1">Multi-pass membrane protein</topology>
    </subcellularLocation>
</comment>
<reference evidence="8" key="1">
    <citation type="journal article" date="2023" name="Genome Biol. Evol.">
        <title>First Whole Genome Sequence and Flow Cytometry Genome Size Data for the Lichen-Forming Fungus Ramalina farinacea (Ascomycota).</title>
        <authorList>
            <person name="Llewellyn T."/>
            <person name="Mian S."/>
            <person name="Hill R."/>
            <person name="Leitch I.J."/>
            <person name="Gaya E."/>
        </authorList>
    </citation>
    <scope>NUCLEOTIDE SEQUENCE</scope>
    <source>
        <strain evidence="8">LIQ254RAFAR</strain>
    </source>
</reference>
<dbReference type="Proteomes" id="UP001161017">
    <property type="component" value="Unassembled WGS sequence"/>
</dbReference>
<evidence type="ECO:0000259" key="7">
    <source>
        <dbReference type="Pfam" id="PF20684"/>
    </source>
</evidence>
<organism evidence="8 9">
    <name type="scientific">Ramalina farinacea</name>
    <dbReference type="NCBI Taxonomy" id="258253"/>
    <lineage>
        <taxon>Eukaryota</taxon>
        <taxon>Fungi</taxon>
        <taxon>Dikarya</taxon>
        <taxon>Ascomycota</taxon>
        <taxon>Pezizomycotina</taxon>
        <taxon>Lecanoromycetes</taxon>
        <taxon>OSLEUM clade</taxon>
        <taxon>Lecanoromycetidae</taxon>
        <taxon>Lecanorales</taxon>
        <taxon>Lecanorineae</taxon>
        <taxon>Ramalinaceae</taxon>
        <taxon>Ramalina</taxon>
    </lineage>
</organism>
<evidence type="ECO:0000313" key="9">
    <source>
        <dbReference type="Proteomes" id="UP001161017"/>
    </source>
</evidence>
<evidence type="ECO:0000256" key="3">
    <source>
        <dbReference type="ARBA" id="ARBA00022989"/>
    </source>
</evidence>
<feature type="transmembrane region" description="Helical" evidence="6">
    <location>
        <begin position="44"/>
        <end position="68"/>
    </location>
</feature>
<evidence type="ECO:0000313" key="8">
    <source>
        <dbReference type="EMBL" id="MDI1485123.1"/>
    </source>
</evidence>
<sequence>MSNLSIAGPNAAGDALDNHVENGYGRHTKYLSKPKLAMSLKWNLVATVISWLSLIFSKISVCYLFLRITSKARSKYSDCFLYGMMALAFIIGVITAGYGLGECQPVAKDWDYDIPGKCHYALGLKILLAHGSINAFIDFALAAFPITFLRKSKMDVRRKAIIYALMSCGVIAGFCSIARIIISFDRANSGDFTYVETAATYLTIAEEAASIILACLPTVMPLVQVIRGRSVKGNKSGRGRSWPTKSSFSKRTAQNAAGHAPYEMKAFAAAVPAAERLEGAYGSDVDLVPGIEKITRIDVKKENVRDLNVV</sequence>
<keyword evidence="9" id="KW-1185">Reference proteome</keyword>
<name>A0AA43QI40_9LECA</name>
<dbReference type="EMBL" id="JAPUFD010000001">
    <property type="protein sequence ID" value="MDI1485123.1"/>
    <property type="molecule type" value="Genomic_DNA"/>
</dbReference>
<accession>A0AA43QI40</accession>
<dbReference type="PANTHER" id="PTHR33048:SF146">
    <property type="entry name" value="INTEGRAL MEMBRANE PROTEIN"/>
    <property type="match status" value="1"/>
</dbReference>
<feature type="transmembrane region" description="Helical" evidence="6">
    <location>
        <begin position="80"/>
        <end position="100"/>
    </location>
</feature>
<evidence type="ECO:0000256" key="5">
    <source>
        <dbReference type="ARBA" id="ARBA00038359"/>
    </source>
</evidence>
<protein>
    <recommendedName>
        <fullName evidence="7">Rhodopsin domain-containing protein</fullName>
    </recommendedName>
</protein>
<dbReference type="InterPro" id="IPR052337">
    <property type="entry name" value="SAT4-like"/>
</dbReference>
<dbReference type="PANTHER" id="PTHR33048">
    <property type="entry name" value="PTH11-LIKE INTEGRAL MEMBRANE PROTEIN (AFU_ORTHOLOGUE AFUA_5G11245)"/>
    <property type="match status" value="1"/>
</dbReference>
<comment type="similarity">
    <text evidence="5">Belongs to the SAT4 family.</text>
</comment>
<dbReference type="GO" id="GO:0016020">
    <property type="term" value="C:membrane"/>
    <property type="evidence" value="ECO:0007669"/>
    <property type="project" value="UniProtKB-SubCell"/>
</dbReference>
<evidence type="ECO:0000256" key="2">
    <source>
        <dbReference type="ARBA" id="ARBA00022692"/>
    </source>
</evidence>
<evidence type="ECO:0000256" key="6">
    <source>
        <dbReference type="SAM" id="Phobius"/>
    </source>
</evidence>
<evidence type="ECO:0000256" key="1">
    <source>
        <dbReference type="ARBA" id="ARBA00004141"/>
    </source>
</evidence>
<keyword evidence="4 6" id="KW-0472">Membrane</keyword>
<feature type="transmembrane region" description="Helical" evidence="6">
    <location>
        <begin position="120"/>
        <end position="148"/>
    </location>
</feature>
<keyword evidence="3 6" id="KW-1133">Transmembrane helix</keyword>
<proteinExistence type="inferred from homology"/>
<dbReference type="InterPro" id="IPR049326">
    <property type="entry name" value="Rhodopsin_dom_fungi"/>
</dbReference>